<organism evidence="2 3">
    <name type="scientific">Portunus trituberculatus</name>
    <name type="common">Swimming crab</name>
    <name type="synonym">Neptunus trituberculatus</name>
    <dbReference type="NCBI Taxonomy" id="210409"/>
    <lineage>
        <taxon>Eukaryota</taxon>
        <taxon>Metazoa</taxon>
        <taxon>Ecdysozoa</taxon>
        <taxon>Arthropoda</taxon>
        <taxon>Crustacea</taxon>
        <taxon>Multicrustacea</taxon>
        <taxon>Malacostraca</taxon>
        <taxon>Eumalacostraca</taxon>
        <taxon>Eucarida</taxon>
        <taxon>Decapoda</taxon>
        <taxon>Pleocyemata</taxon>
        <taxon>Brachyura</taxon>
        <taxon>Eubrachyura</taxon>
        <taxon>Portunoidea</taxon>
        <taxon>Portunidae</taxon>
        <taxon>Portuninae</taxon>
        <taxon>Portunus</taxon>
    </lineage>
</organism>
<dbReference type="EMBL" id="VSRR010002662">
    <property type="protein sequence ID" value="MPC32619.1"/>
    <property type="molecule type" value="Genomic_DNA"/>
</dbReference>
<comment type="caution">
    <text evidence="2">The sequence shown here is derived from an EMBL/GenBank/DDBJ whole genome shotgun (WGS) entry which is preliminary data.</text>
</comment>
<sequence length="80" mass="8363">MGMSVEVSVGEGKSEDEEKIKASFPTHSSHGAGGGKRTLAFKLKLQEEGKNHSRAEISWAGTTTSRLGGKYGGSPKAAQT</sequence>
<dbReference type="AlphaFoldDB" id="A0A5B7EHC4"/>
<dbReference type="Proteomes" id="UP000324222">
    <property type="component" value="Unassembled WGS sequence"/>
</dbReference>
<feature type="region of interest" description="Disordered" evidence="1">
    <location>
        <begin position="47"/>
        <end position="80"/>
    </location>
</feature>
<evidence type="ECO:0000313" key="2">
    <source>
        <dbReference type="EMBL" id="MPC32619.1"/>
    </source>
</evidence>
<name>A0A5B7EHC4_PORTR</name>
<feature type="region of interest" description="Disordered" evidence="1">
    <location>
        <begin position="1"/>
        <end position="35"/>
    </location>
</feature>
<evidence type="ECO:0000256" key="1">
    <source>
        <dbReference type="SAM" id="MobiDB-lite"/>
    </source>
</evidence>
<proteinExistence type="predicted"/>
<feature type="compositionally biased region" description="Basic and acidic residues" evidence="1">
    <location>
        <begin position="12"/>
        <end position="21"/>
    </location>
</feature>
<protein>
    <submittedName>
        <fullName evidence="2">Uncharacterized protein</fullName>
    </submittedName>
</protein>
<accession>A0A5B7EHC4</accession>
<evidence type="ECO:0000313" key="3">
    <source>
        <dbReference type="Proteomes" id="UP000324222"/>
    </source>
</evidence>
<reference evidence="2 3" key="1">
    <citation type="submission" date="2019-05" db="EMBL/GenBank/DDBJ databases">
        <title>Another draft genome of Portunus trituberculatus and its Hox gene families provides insights of decapod evolution.</title>
        <authorList>
            <person name="Jeong J.-H."/>
            <person name="Song I."/>
            <person name="Kim S."/>
            <person name="Choi T."/>
            <person name="Kim D."/>
            <person name="Ryu S."/>
            <person name="Kim W."/>
        </authorList>
    </citation>
    <scope>NUCLEOTIDE SEQUENCE [LARGE SCALE GENOMIC DNA]</scope>
    <source>
        <tissue evidence="2">Muscle</tissue>
    </source>
</reference>
<gene>
    <name evidence="2" type="ORF">E2C01_025940</name>
</gene>
<keyword evidence="3" id="KW-1185">Reference proteome</keyword>